<gene>
    <name evidence="2" type="ORF">J2S19_001955</name>
</gene>
<name>A0ABT9ZEP6_9BACI</name>
<keyword evidence="3" id="KW-1185">Reference proteome</keyword>
<keyword evidence="1" id="KW-0472">Membrane</keyword>
<evidence type="ECO:0000256" key="1">
    <source>
        <dbReference type="SAM" id="Phobius"/>
    </source>
</evidence>
<evidence type="ECO:0000313" key="3">
    <source>
        <dbReference type="Proteomes" id="UP001234495"/>
    </source>
</evidence>
<proteinExistence type="predicted"/>
<organism evidence="2 3">
    <name type="scientific">Metabacillus malikii</name>
    <dbReference type="NCBI Taxonomy" id="1504265"/>
    <lineage>
        <taxon>Bacteria</taxon>
        <taxon>Bacillati</taxon>
        <taxon>Bacillota</taxon>
        <taxon>Bacilli</taxon>
        <taxon>Bacillales</taxon>
        <taxon>Bacillaceae</taxon>
        <taxon>Metabacillus</taxon>
    </lineage>
</organism>
<dbReference type="Proteomes" id="UP001234495">
    <property type="component" value="Unassembled WGS sequence"/>
</dbReference>
<keyword evidence="1" id="KW-0812">Transmembrane</keyword>
<feature type="transmembrane region" description="Helical" evidence="1">
    <location>
        <begin position="12"/>
        <end position="31"/>
    </location>
</feature>
<dbReference type="EMBL" id="JAUSUD010000007">
    <property type="protein sequence ID" value="MDQ0230699.1"/>
    <property type="molecule type" value="Genomic_DNA"/>
</dbReference>
<evidence type="ECO:0000313" key="2">
    <source>
        <dbReference type="EMBL" id="MDQ0230699.1"/>
    </source>
</evidence>
<accession>A0ABT9ZEP6</accession>
<comment type="caution">
    <text evidence="2">The sequence shown here is derived from an EMBL/GenBank/DDBJ whole genome shotgun (WGS) entry which is preliminary data.</text>
</comment>
<protein>
    <submittedName>
        <fullName evidence="2">CHASE3 domain sensor protein</fullName>
    </submittedName>
</protein>
<sequence>MFKFKSIRKKLMSSFFFITFLMFIFGGYLIYSIENMEKHTRLLSEESIPLMSKDFSLNGILTQQVSELRGYLLTGDAKYKEI</sequence>
<reference evidence="2 3" key="1">
    <citation type="submission" date="2023-07" db="EMBL/GenBank/DDBJ databases">
        <title>Genomic Encyclopedia of Type Strains, Phase IV (KMG-IV): sequencing the most valuable type-strain genomes for metagenomic binning, comparative biology and taxonomic classification.</title>
        <authorList>
            <person name="Goeker M."/>
        </authorList>
    </citation>
    <scope>NUCLEOTIDE SEQUENCE [LARGE SCALE GENOMIC DNA]</scope>
    <source>
        <strain evidence="2 3">DSM 29005</strain>
    </source>
</reference>
<keyword evidence="1" id="KW-1133">Transmembrane helix</keyword>